<keyword evidence="7" id="KW-0811">Translocation</keyword>
<evidence type="ECO:0000256" key="3">
    <source>
        <dbReference type="ARBA" id="ARBA00022737"/>
    </source>
</evidence>
<dbReference type="InterPro" id="IPR045255">
    <property type="entry name" value="RanBP1-like"/>
</dbReference>
<feature type="domain" description="RanBD1" evidence="11">
    <location>
        <begin position="398"/>
        <end position="514"/>
    </location>
</feature>
<evidence type="ECO:0000256" key="2">
    <source>
        <dbReference type="ARBA" id="ARBA00022448"/>
    </source>
</evidence>
<dbReference type="SUPFAM" id="SSF50729">
    <property type="entry name" value="PH domain-like"/>
    <property type="match status" value="1"/>
</dbReference>
<feature type="compositionally biased region" description="Low complexity" evidence="10">
    <location>
        <begin position="85"/>
        <end position="94"/>
    </location>
</feature>
<protein>
    <submittedName>
        <fullName evidence="12">Nuclear pore complex protein Nup50</fullName>
    </submittedName>
</protein>
<evidence type="ECO:0000256" key="6">
    <source>
        <dbReference type="ARBA" id="ARBA00022990"/>
    </source>
</evidence>
<dbReference type="SMART" id="SM00160">
    <property type="entry name" value="RanBD"/>
    <property type="match status" value="1"/>
</dbReference>
<dbReference type="InterPro" id="IPR015007">
    <property type="entry name" value="NUP2/50/61"/>
</dbReference>
<keyword evidence="2" id="KW-0813">Transport</keyword>
<dbReference type="GO" id="GO:0051028">
    <property type="term" value="P:mRNA transport"/>
    <property type="evidence" value="ECO:0007669"/>
    <property type="project" value="UniProtKB-KW"/>
</dbReference>
<keyword evidence="6" id="KW-0007">Acetylation</keyword>
<dbReference type="Gene3D" id="2.30.29.30">
    <property type="entry name" value="Pleckstrin-homology domain (PH domain)/Phosphotyrosine-binding domain (PTB)"/>
    <property type="match status" value="1"/>
</dbReference>
<dbReference type="Pfam" id="PF08911">
    <property type="entry name" value="NUP50"/>
    <property type="match status" value="1"/>
</dbReference>
<feature type="region of interest" description="Disordered" evidence="10">
    <location>
        <begin position="265"/>
        <end position="341"/>
    </location>
</feature>
<evidence type="ECO:0000256" key="10">
    <source>
        <dbReference type="SAM" id="MobiDB-lite"/>
    </source>
</evidence>
<feature type="compositionally biased region" description="Polar residues" evidence="10">
    <location>
        <begin position="294"/>
        <end position="304"/>
    </location>
</feature>
<keyword evidence="8" id="KW-0906">Nuclear pore complex</keyword>
<feature type="compositionally biased region" description="Basic and acidic residues" evidence="10">
    <location>
        <begin position="218"/>
        <end position="234"/>
    </location>
</feature>
<feature type="compositionally biased region" description="Low complexity" evidence="10">
    <location>
        <begin position="107"/>
        <end position="116"/>
    </location>
</feature>
<gene>
    <name evidence="12" type="ORF">WH47_04476</name>
</gene>
<dbReference type="AlphaFoldDB" id="A0A0L7R235"/>
<dbReference type="Proteomes" id="UP000053825">
    <property type="component" value="Unassembled WGS sequence"/>
</dbReference>
<comment type="subcellular location">
    <subcellularLocation>
        <location evidence="1">Nucleus</location>
        <location evidence="1">Nuclear pore complex</location>
    </subcellularLocation>
</comment>
<reference evidence="12 13" key="1">
    <citation type="submission" date="2015-07" db="EMBL/GenBank/DDBJ databases">
        <title>The genome of Habropoda laboriosa.</title>
        <authorList>
            <person name="Pan H."/>
            <person name="Kapheim K."/>
        </authorList>
    </citation>
    <scope>NUCLEOTIDE SEQUENCE [LARGE SCALE GENOMIC DNA]</scope>
    <source>
        <strain evidence="12">0110345459</strain>
    </source>
</reference>
<evidence type="ECO:0000313" key="12">
    <source>
        <dbReference type="EMBL" id="KOC64888.1"/>
    </source>
</evidence>
<keyword evidence="13" id="KW-1185">Reference proteome</keyword>
<dbReference type="InterPro" id="IPR011993">
    <property type="entry name" value="PH-like_dom_sf"/>
</dbReference>
<dbReference type="GO" id="GO:0005643">
    <property type="term" value="C:nuclear pore"/>
    <property type="evidence" value="ECO:0007669"/>
    <property type="project" value="UniProtKB-SubCell"/>
</dbReference>
<feature type="region of interest" description="Disordered" evidence="10">
    <location>
        <begin position="1"/>
        <end position="31"/>
    </location>
</feature>
<dbReference type="CDD" id="cd13170">
    <property type="entry name" value="RanBD_NUP50"/>
    <property type="match status" value="1"/>
</dbReference>
<sequence>MAGKRAATTELNHDNWDIEENPEEAGTFKKAPDDVLEKRVVKRAKRRLQNSEDTTKSAFGTFTGFKTATATAHASPFSFLVGSNTNSNSNDASSKTVANINKPPPINNDNPQSNDNDPNKKDNSEVQAVLTTSANKKSTPDQEEQNIFKKSSDYFAKLKGLNESVAQWIKTHVDANPFCILTPIFRDYERYLKEIEAKHGSGIEKSIQVSEQAQSVHASDKKEAAAADTEKKLESSPFGGTNTKGPFASTVKVFGRFATVGPNSMFRKSDQTVDSSKSIFSNTEQSSDMHKSVFHNTEQKSGTKSIFGKNPFLSKPSSTSDNKSDEQDTKSETKSTTTATTSSFATTNTVTFCFGQSSTTNNTSTGFSFGSAKPFTFGAQAVQPQEPEDSEGIDEEDEEPPKADYKPVTEEGTIYQQRCKVFVKKNGNFSDRGVGILFLKPTPNDKTQLLVRAENPLGNLLLNTLLTESVPTKRMSKNTIMLVCLPRPECRPPPVPVLLRVKTDEEANALFEALNKHKK</sequence>
<feature type="region of interest" description="Disordered" evidence="10">
    <location>
        <begin position="381"/>
        <end position="406"/>
    </location>
</feature>
<dbReference type="Pfam" id="PF00638">
    <property type="entry name" value="Ran_BP1"/>
    <property type="match status" value="1"/>
</dbReference>
<dbReference type="STRING" id="597456.A0A0L7R235"/>
<keyword evidence="5" id="KW-0653">Protein transport</keyword>
<accession>A0A0L7R235</accession>
<evidence type="ECO:0000256" key="5">
    <source>
        <dbReference type="ARBA" id="ARBA00022927"/>
    </source>
</evidence>
<evidence type="ECO:0000256" key="1">
    <source>
        <dbReference type="ARBA" id="ARBA00004567"/>
    </source>
</evidence>
<evidence type="ECO:0000313" key="13">
    <source>
        <dbReference type="Proteomes" id="UP000053825"/>
    </source>
</evidence>
<dbReference type="PANTHER" id="PTHR23138">
    <property type="entry name" value="RAN BINDING PROTEIN"/>
    <property type="match status" value="1"/>
</dbReference>
<dbReference type="PANTHER" id="PTHR23138:SF141">
    <property type="entry name" value="NUCLEAR PORE COMPLEX PROTEIN NUP50"/>
    <property type="match status" value="1"/>
</dbReference>
<keyword evidence="9" id="KW-0539">Nucleus</keyword>
<evidence type="ECO:0000256" key="7">
    <source>
        <dbReference type="ARBA" id="ARBA00023010"/>
    </source>
</evidence>
<evidence type="ECO:0000256" key="9">
    <source>
        <dbReference type="ARBA" id="ARBA00023242"/>
    </source>
</evidence>
<feature type="region of interest" description="Disordered" evidence="10">
    <location>
        <begin position="210"/>
        <end position="242"/>
    </location>
</feature>
<feature type="compositionally biased region" description="Basic and acidic residues" evidence="10">
    <location>
        <begin position="322"/>
        <end position="333"/>
    </location>
</feature>
<dbReference type="GO" id="GO:0006606">
    <property type="term" value="P:protein import into nucleus"/>
    <property type="evidence" value="ECO:0007669"/>
    <property type="project" value="TreeGrafter"/>
</dbReference>
<feature type="compositionally biased region" description="Polar residues" evidence="10">
    <location>
        <begin position="272"/>
        <end position="286"/>
    </location>
</feature>
<keyword evidence="3" id="KW-0677">Repeat</keyword>
<evidence type="ECO:0000259" key="11">
    <source>
        <dbReference type="SMART" id="SM00160"/>
    </source>
</evidence>
<dbReference type="EMBL" id="KQ414666">
    <property type="protein sequence ID" value="KOC64888.1"/>
    <property type="molecule type" value="Genomic_DNA"/>
</dbReference>
<evidence type="ECO:0000256" key="8">
    <source>
        <dbReference type="ARBA" id="ARBA00023132"/>
    </source>
</evidence>
<evidence type="ECO:0000256" key="4">
    <source>
        <dbReference type="ARBA" id="ARBA00022816"/>
    </source>
</evidence>
<feature type="compositionally biased region" description="Acidic residues" evidence="10">
    <location>
        <begin position="386"/>
        <end position="399"/>
    </location>
</feature>
<dbReference type="InterPro" id="IPR000156">
    <property type="entry name" value="Ran_bind_dom"/>
</dbReference>
<feature type="region of interest" description="Disordered" evidence="10">
    <location>
        <begin position="85"/>
        <end position="124"/>
    </location>
</feature>
<name>A0A0L7R235_9HYME</name>
<proteinExistence type="predicted"/>
<dbReference type="OrthoDB" id="10062131at2759"/>
<keyword evidence="4" id="KW-0509">mRNA transport</keyword>
<organism evidence="12 13">
    <name type="scientific">Habropoda laboriosa</name>
    <dbReference type="NCBI Taxonomy" id="597456"/>
    <lineage>
        <taxon>Eukaryota</taxon>
        <taxon>Metazoa</taxon>
        <taxon>Ecdysozoa</taxon>
        <taxon>Arthropoda</taxon>
        <taxon>Hexapoda</taxon>
        <taxon>Insecta</taxon>
        <taxon>Pterygota</taxon>
        <taxon>Neoptera</taxon>
        <taxon>Endopterygota</taxon>
        <taxon>Hymenoptera</taxon>
        <taxon>Apocrita</taxon>
        <taxon>Aculeata</taxon>
        <taxon>Apoidea</taxon>
        <taxon>Anthophila</taxon>
        <taxon>Apidae</taxon>
        <taxon>Habropoda</taxon>
    </lineage>
</organism>